<dbReference type="EMBL" id="OX365700">
    <property type="protein sequence ID" value="CAI4034097.1"/>
    <property type="molecule type" value="Genomic_DNA"/>
</dbReference>
<accession>A0AA86T9I8</accession>
<keyword evidence="3" id="KW-1185">Reference proteome</keyword>
<evidence type="ECO:0000313" key="2">
    <source>
        <dbReference type="EMBL" id="CAI4034097.1"/>
    </source>
</evidence>
<feature type="region of interest" description="Disordered" evidence="1">
    <location>
        <begin position="1"/>
        <end position="26"/>
    </location>
</feature>
<name>A0AA86T9I8_9BACT</name>
<dbReference type="AlphaFoldDB" id="A0AA86T9I8"/>
<evidence type="ECO:0000313" key="3">
    <source>
        <dbReference type="Proteomes" id="UP001179121"/>
    </source>
</evidence>
<sequence>MLVSARGKPSGIPSRTPHPPGGYPVPAFLPGEWTGSAARSPHVLSQARHLEDRRKRILRAWQLLLALSMSLLMVAEVQAQSGGLTHDPTEILKRYFTLDSKGARLESLSYETVAPYVAWKDEPVWGHAVVIEDFKVINETSQWEIVNNLEVVIPVEFKVLGLVYYEKAIFIPEPGPEVVRVRVKAVRNRWRIVEPVLPPHIGHKRMINHVRQAWLDETDLAKREQLDALREAIRKAK</sequence>
<evidence type="ECO:0000256" key="1">
    <source>
        <dbReference type="SAM" id="MobiDB-lite"/>
    </source>
</evidence>
<organism evidence="2 3">
    <name type="scientific">Nitrospira tepida</name>
    <dbReference type="NCBI Taxonomy" id="2973512"/>
    <lineage>
        <taxon>Bacteria</taxon>
        <taxon>Pseudomonadati</taxon>
        <taxon>Nitrospirota</taxon>
        <taxon>Nitrospiria</taxon>
        <taxon>Nitrospirales</taxon>
        <taxon>Nitrospiraceae</taxon>
        <taxon>Nitrospira</taxon>
    </lineage>
</organism>
<dbReference type="Proteomes" id="UP001179121">
    <property type="component" value="Chromosome"/>
</dbReference>
<gene>
    <name evidence="2" type="ORF">DNFV4_04541</name>
</gene>
<dbReference type="KEGG" id="nti:DNFV4_04541"/>
<reference evidence="2" key="1">
    <citation type="submission" date="2022-10" db="EMBL/GenBank/DDBJ databases">
        <authorList>
            <person name="Koch H."/>
        </authorList>
    </citation>
    <scope>NUCLEOTIDE SEQUENCE</scope>
    <source>
        <strain evidence="2">DNF</strain>
    </source>
</reference>
<protein>
    <submittedName>
        <fullName evidence="2">Uncharacterized protein</fullName>
    </submittedName>
</protein>
<proteinExistence type="predicted"/>